<evidence type="ECO:0000256" key="3">
    <source>
        <dbReference type="ARBA" id="ARBA00022884"/>
    </source>
</evidence>
<keyword evidence="2 8" id="KW-0699">rRNA-binding</keyword>
<dbReference type="Proteomes" id="UP000261875">
    <property type="component" value="Chromosome"/>
</dbReference>
<gene>
    <name evidence="8" type="primary">rplX</name>
    <name evidence="11" type="ORF">CCS41_10905</name>
</gene>
<dbReference type="GO" id="GO:0006412">
    <property type="term" value="P:translation"/>
    <property type="evidence" value="ECO:0007669"/>
    <property type="project" value="UniProtKB-UniRule"/>
</dbReference>
<accession>A0A2U8I6Z2</accession>
<dbReference type="KEGG" id="fsm:CCS41_10905"/>
<evidence type="ECO:0000256" key="5">
    <source>
        <dbReference type="ARBA" id="ARBA00023274"/>
    </source>
</evidence>
<dbReference type="SUPFAM" id="SSF50104">
    <property type="entry name" value="Translation proteins SH3-like domain"/>
    <property type="match status" value="1"/>
</dbReference>
<evidence type="ECO:0000256" key="4">
    <source>
        <dbReference type="ARBA" id="ARBA00022980"/>
    </source>
</evidence>
<feature type="domain" description="KOW" evidence="10">
    <location>
        <begin position="4"/>
        <end position="31"/>
    </location>
</feature>
<dbReference type="GO" id="GO:1990904">
    <property type="term" value="C:ribonucleoprotein complex"/>
    <property type="evidence" value="ECO:0007669"/>
    <property type="project" value="UniProtKB-KW"/>
</dbReference>
<proteinExistence type="inferred from homology"/>
<dbReference type="InterPro" id="IPR005824">
    <property type="entry name" value="KOW"/>
</dbReference>
<dbReference type="Pfam" id="PF17136">
    <property type="entry name" value="ribosomal_L24"/>
    <property type="match status" value="1"/>
</dbReference>
<dbReference type="CDD" id="cd06089">
    <property type="entry name" value="KOW_RPL26"/>
    <property type="match status" value="1"/>
</dbReference>
<dbReference type="PANTHER" id="PTHR12903">
    <property type="entry name" value="MITOCHONDRIAL RIBOSOMAL PROTEIN L24"/>
    <property type="match status" value="1"/>
</dbReference>
<evidence type="ECO:0000256" key="2">
    <source>
        <dbReference type="ARBA" id="ARBA00022730"/>
    </source>
</evidence>
<keyword evidence="3 8" id="KW-0694">RNA-binding</keyword>
<dbReference type="InterPro" id="IPR057264">
    <property type="entry name" value="Ribosomal_uL24_C"/>
</dbReference>
<evidence type="ECO:0000256" key="1">
    <source>
        <dbReference type="ARBA" id="ARBA00010618"/>
    </source>
</evidence>
<keyword evidence="12" id="KW-1185">Reference proteome</keyword>
<evidence type="ECO:0000313" key="12">
    <source>
        <dbReference type="Proteomes" id="UP000261875"/>
    </source>
</evidence>
<organism evidence="11 12">
    <name type="scientific">Candidatus Fukatsuia symbiotica</name>
    <dbReference type="NCBI Taxonomy" id="1878942"/>
    <lineage>
        <taxon>Bacteria</taxon>
        <taxon>Pseudomonadati</taxon>
        <taxon>Pseudomonadota</taxon>
        <taxon>Gammaproteobacteria</taxon>
        <taxon>Enterobacterales</taxon>
        <taxon>Yersiniaceae</taxon>
        <taxon>Candidatus Fukatsuia</taxon>
    </lineage>
</organism>
<keyword evidence="5 8" id="KW-0687">Ribonucleoprotein</keyword>
<evidence type="ECO:0000256" key="6">
    <source>
        <dbReference type="ARBA" id="ARBA00035206"/>
    </source>
</evidence>
<dbReference type="InterPro" id="IPR003256">
    <property type="entry name" value="Ribosomal_uL24"/>
</dbReference>
<dbReference type="Gene3D" id="2.30.30.30">
    <property type="match status" value="1"/>
</dbReference>
<dbReference type="EMBL" id="CP021659">
    <property type="protein sequence ID" value="AWK14867.1"/>
    <property type="molecule type" value="Genomic_DNA"/>
</dbReference>
<keyword evidence="4 8" id="KW-0689">Ribosomal protein</keyword>
<dbReference type="Pfam" id="PF00467">
    <property type="entry name" value="KOW"/>
    <property type="match status" value="1"/>
</dbReference>
<sequence>MAAKIRRNDEVIVLTGKDKGKRGKVTNVLSSGKVIVDGINLVKKHQKPAPNQSQPGGIIEKEAAIQVSNVALVNTETGKADRVGFRFEEGKKVRFFKSNGETVPSEKISK</sequence>
<comment type="subunit">
    <text evidence="8">Part of the 50S ribosomal subunit.</text>
</comment>
<dbReference type="AlphaFoldDB" id="A0A2U8I6Z2"/>
<dbReference type="SMART" id="SM00739">
    <property type="entry name" value="KOW"/>
    <property type="match status" value="1"/>
</dbReference>
<dbReference type="GO" id="GO:0019843">
    <property type="term" value="F:rRNA binding"/>
    <property type="evidence" value="ECO:0007669"/>
    <property type="project" value="UniProtKB-UniRule"/>
</dbReference>
<dbReference type="NCBIfam" id="TIGR01079">
    <property type="entry name" value="rplX_bact"/>
    <property type="match status" value="1"/>
</dbReference>
<dbReference type="GO" id="GO:0005829">
    <property type="term" value="C:cytosol"/>
    <property type="evidence" value="ECO:0007669"/>
    <property type="project" value="UniProtKB-ARBA"/>
</dbReference>
<dbReference type="GO" id="GO:0005840">
    <property type="term" value="C:ribosome"/>
    <property type="evidence" value="ECO:0007669"/>
    <property type="project" value="UniProtKB-KW"/>
</dbReference>
<dbReference type="InterPro" id="IPR005825">
    <property type="entry name" value="Ribosomal_uL24_CS"/>
</dbReference>
<evidence type="ECO:0000313" key="11">
    <source>
        <dbReference type="EMBL" id="AWK14867.1"/>
    </source>
</evidence>
<comment type="function">
    <text evidence="7 8">One of the proteins that surrounds the polypeptide exit tunnel on the outside of the subunit.</text>
</comment>
<comment type="similarity">
    <text evidence="1 8 9">Belongs to the universal ribosomal protein uL24 family.</text>
</comment>
<evidence type="ECO:0000256" key="7">
    <source>
        <dbReference type="ARBA" id="ARBA00058688"/>
    </source>
</evidence>
<evidence type="ECO:0000256" key="9">
    <source>
        <dbReference type="RuleBase" id="RU003477"/>
    </source>
</evidence>
<dbReference type="OrthoDB" id="9807419at2"/>
<comment type="function">
    <text evidence="8">One of two assembly initiator proteins, it binds directly to the 5'-end of the 23S rRNA, where it nucleates assembly of the 50S subunit.</text>
</comment>
<reference evidence="11 12" key="1">
    <citation type="submission" date="2017-05" db="EMBL/GenBank/DDBJ databases">
        <title>Genome sequence of Candidatus Fukatsuia symbiotica and Candidatus Hamiltonella defensa from Acyrthosiphon pisum strain 5D.</title>
        <authorList>
            <person name="Patel V.A."/>
            <person name="Chevignon G."/>
            <person name="Russell J.A."/>
            <person name="Oliver K.M."/>
        </authorList>
    </citation>
    <scope>NUCLEOTIDE SEQUENCE [LARGE SCALE GENOMIC DNA]</scope>
    <source>
        <strain evidence="11 12">5D</strain>
    </source>
</reference>
<evidence type="ECO:0000256" key="8">
    <source>
        <dbReference type="HAMAP-Rule" id="MF_01326"/>
    </source>
</evidence>
<dbReference type="FunFam" id="2.30.30.30:FF:000004">
    <property type="entry name" value="50S ribosomal protein L24"/>
    <property type="match status" value="1"/>
</dbReference>
<name>A0A2U8I6Z2_9GAMM</name>
<dbReference type="RefSeq" id="WP_072550031.1">
    <property type="nucleotide sequence ID" value="NZ_CP021659.1"/>
</dbReference>
<dbReference type="PROSITE" id="PS01108">
    <property type="entry name" value="RIBOSOMAL_L24"/>
    <property type="match status" value="1"/>
</dbReference>
<dbReference type="InterPro" id="IPR014722">
    <property type="entry name" value="Rib_uL2_dom2"/>
</dbReference>
<dbReference type="HAMAP" id="MF_01326_B">
    <property type="entry name" value="Ribosomal_uL24_B"/>
    <property type="match status" value="1"/>
</dbReference>
<evidence type="ECO:0000259" key="10">
    <source>
        <dbReference type="SMART" id="SM00739"/>
    </source>
</evidence>
<protein>
    <recommendedName>
        <fullName evidence="6 8">Large ribosomal subunit protein uL24</fullName>
    </recommendedName>
</protein>
<dbReference type="InterPro" id="IPR008991">
    <property type="entry name" value="Translation_prot_SH3-like_sf"/>
</dbReference>
<dbReference type="STRING" id="1878942.GCA_900128755_01127"/>
<dbReference type="InterPro" id="IPR041988">
    <property type="entry name" value="Ribosomal_uL24_KOW"/>
</dbReference>
<dbReference type="GO" id="GO:0003735">
    <property type="term" value="F:structural constituent of ribosome"/>
    <property type="evidence" value="ECO:0007669"/>
    <property type="project" value="InterPro"/>
</dbReference>